<dbReference type="EMBL" id="JARJLG010000173">
    <property type="protein sequence ID" value="KAJ7732739.1"/>
    <property type="molecule type" value="Genomic_DNA"/>
</dbReference>
<dbReference type="AlphaFoldDB" id="A0AAD7I312"/>
<accession>A0AAD7I312</accession>
<evidence type="ECO:0000313" key="2">
    <source>
        <dbReference type="Proteomes" id="UP001215280"/>
    </source>
</evidence>
<protein>
    <submittedName>
        <fullName evidence="1">Uncharacterized protein</fullName>
    </submittedName>
</protein>
<comment type="caution">
    <text evidence="1">The sequence shown here is derived from an EMBL/GenBank/DDBJ whole genome shotgun (WGS) entry which is preliminary data.</text>
</comment>
<proteinExistence type="predicted"/>
<sequence>MTETAPLCGLLGPVVVENSVDDVAIEAPPDLLARLHPILPPVTNPRINRGLESLWITHVRCLTQALHESALGFTEEKLLEDVRLHIRIGLKVAMSNMVGRVPRGGSSFLDPRRSAPTYPPEQYYVPSFATLIFGMVERMISRYGFEGDEDAEAQNTLFSAMGMLEYCMISRLGYTTSRYDAPGFDTDSVDPSLYSLGYFTRQHQLAEVREHGRQLHQFGYGLACYNPGLGSAAYQFPIIPPEERIVKTRPVTPVLSTDEVEMDGGE</sequence>
<keyword evidence="2" id="KW-1185">Reference proteome</keyword>
<organism evidence="1 2">
    <name type="scientific">Mycena maculata</name>
    <dbReference type="NCBI Taxonomy" id="230809"/>
    <lineage>
        <taxon>Eukaryota</taxon>
        <taxon>Fungi</taxon>
        <taxon>Dikarya</taxon>
        <taxon>Basidiomycota</taxon>
        <taxon>Agaricomycotina</taxon>
        <taxon>Agaricomycetes</taxon>
        <taxon>Agaricomycetidae</taxon>
        <taxon>Agaricales</taxon>
        <taxon>Marasmiineae</taxon>
        <taxon>Mycenaceae</taxon>
        <taxon>Mycena</taxon>
    </lineage>
</organism>
<reference evidence="1" key="1">
    <citation type="submission" date="2023-03" db="EMBL/GenBank/DDBJ databases">
        <title>Massive genome expansion in bonnet fungi (Mycena s.s.) driven by repeated elements and novel gene families across ecological guilds.</title>
        <authorList>
            <consortium name="Lawrence Berkeley National Laboratory"/>
            <person name="Harder C.B."/>
            <person name="Miyauchi S."/>
            <person name="Viragh M."/>
            <person name="Kuo A."/>
            <person name="Thoen E."/>
            <person name="Andreopoulos B."/>
            <person name="Lu D."/>
            <person name="Skrede I."/>
            <person name="Drula E."/>
            <person name="Henrissat B."/>
            <person name="Morin E."/>
            <person name="Kohler A."/>
            <person name="Barry K."/>
            <person name="LaButti K."/>
            <person name="Morin E."/>
            <person name="Salamov A."/>
            <person name="Lipzen A."/>
            <person name="Mereny Z."/>
            <person name="Hegedus B."/>
            <person name="Baldrian P."/>
            <person name="Stursova M."/>
            <person name="Weitz H."/>
            <person name="Taylor A."/>
            <person name="Grigoriev I.V."/>
            <person name="Nagy L.G."/>
            <person name="Martin F."/>
            <person name="Kauserud H."/>
        </authorList>
    </citation>
    <scope>NUCLEOTIDE SEQUENCE</scope>
    <source>
        <strain evidence="1">CBHHK188m</strain>
    </source>
</reference>
<gene>
    <name evidence="1" type="ORF">DFH07DRAFT_780849</name>
</gene>
<evidence type="ECO:0000313" key="1">
    <source>
        <dbReference type="EMBL" id="KAJ7732739.1"/>
    </source>
</evidence>
<dbReference type="Proteomes" id="UP001215280">
    <property type="component" value="Unassembled WGS sequence"/>
</dbReference>
<name>A0AAD7I312_9AGAR</name>